<evidence type="ECO:0000256" key="9">
    <source>
        <dbReference type="HAMAP-Rule" id="MF_00144"/>
    </source>
</evidence>
<dbReference type="EMBL" id="DTPE01000062">
    <property type="protein sequence ID" value="HGE74775.1"/>
    <property type="molecule type" value="Genomic_DNA"/>
</dbReference>
<dbReference type="CDD" id="cd01998">
    <property type="entry name" value="MnmA_TRMU-like"/>
    <property type="match status" value="1"/>
</dbReference>
<comment type="caution">
    <text evidence="12">The sequence shown here is derived from an EMBL/GenBank/DDBJ whole genome shotgun (WGS) entry which is preliminary data.</text>
</comment>
<feature type="site" description="Interaction with tRNA" evidence="9">
    <location>
        <position position="128"/>
    </location>
</feature>
<keyword evidence="7" id="KW-1015">Disulfide bond</keyword>
<keyword evidence="6 9" id="KW-0694">RNA-binding</keyword>
<dbReference type="Pfam" id="PF20259">
    <property type="entry name" value="tRNA_Me_trans_M"/>
    <property type="match status" value="1"/>
</dbReference>
<dbReference type="GO" id="GO:0005524">
    <property type="term" value="F:ATP binding"/>
    <property type="evidence" value="ECO:0007669"/>
    <property type="project" value="UniProtKB-KW"/>
</dbReference>
<evidence type="ECO:0000259" key="10">
    <source>
        <dbReference type="Pfam" id="PF20258"/>
    </source>
</evidence>
<dbReference type="Pfam" id="PF03054">
    <property type="entry name" value="tRNA_Me_trans"/>
    <property type="match status" value="1"/>
</dbReference>
<keyword evidence="9" id="KW-0963">Cytoplasm</keyword>
<feature type="active site" description="Cysteine persulfide intermediate" evidence="9">
    <location>
        <position position="195"/>
    </location>
</feature>
<evidence type="ECO:0000256" key="7">
    <source>
        <dbReference type="ARBA" id="ARBA00023157"/>
    </source>
</evidence>
<comment type="catalytic activity">
    <reaction evidence="8 9">
        <text>S-sulfanyl-L-cysteinyl-[protein] + uridine(34) in tRNA + AH2 + ATP = 2-thiouridine(34) in tRNA + L-cysteinyl-[protein] + A + AMP + diphosphate + H(+)</text>
        <dbReference type="Rhea" id="RHEA:47032"/>
        <dbReference type="Rhea" id="RHEA-COMP:10131"/>
        <dbReference type="Rhea" id="RHEA-COMP:11726"/>
        <dbReference type="Rhea" id="RHEA-COMP:11727"/>
        <dbReference type="Rhea" id="RHEA-COMP:11728"/>
        <dbReference type="ChEBI" id="CHEBI:13193"/>
        <dbReference type="ChEBI" id="CHEBI:15378"/>
        <dbReference type="ChEBI" id="CHEBI:17499"/>
        <dbReference type="ChEBI" id="CHEBI:29950"/>
        <dbReference type="ChEBI" id="CHEBI:30616"/>
        <dbReference type="ChEBI" id="CHEBI:33019"/>
        <dbReference type="ChEBI" id="CHEBI:61963"/>
        <dbReference type="ChEBI" id="CHEBI:65315"/>
        <dbReference type="ChEBI" id="CHEBI:87170"/>
        <dbReference type="ChEBI" id="CHEBI:456215"/>
        <dbReference type="EC" id="2.8.1.13"/>
    </reaction>
</comment>
<dbReference type="EC" id="2.8.1.13" evidence="9"/>
<dbReference type="AlphaFoldDB" id="A0A7V3VSI8"/>
<dbReference type="PANTHER" id="PTHR11933">
    <property type="entry name" value="TRNA 5-METHYLAMINOMETHYL-2-THIOURIDYLATE -METHYLTRANSFERASE"/>
    <property type="match status" value="1"/>
</dbReference>
<dbReference type="InterPro" id="IPR023382">
    <property type="entry name" value="MnmA-like_central_sf"/>
</dbReference>
<dbReference type="InterPro" id="IPR046884">
    <property type="entry name" value="MnmA-like_central"/>
</dbReference>
<evidence type="ECO:0000256" key="2">
    <source>
        <dbReference type="ARBA" id="ARBA00022679"/>
    </source>
</evidence>
<feature type="domain" description="tRNA-specific 2-thiouridylase MnmA-like central" evidence="11">
    <location>
        <begin position="209"/>
        <end position="267"/>
    </location>
</feature>
<dbReference type="PANTHER" id="PTHR11933:SF5">
    <property type="entry name" value="MITOCHONDRIAL TRNA-SPECIFIC 2-THIOURIDYLASE 1"/>
    <property type="match status" value="1"/>
</dbReference>
<protein>
    <recommendedName>
        <fullName evidence="9">tRNA-specific 2-thiouridylase MnmA</fullName>
        <ecNumber evidence="9">2.8.1.13</ecNumber>
    </recommendedName>
</protein>
<feature type="active site" description="Nucleophile" evidence="9">
    <location>
        <position position="103"/>
    </location>
</feature>
<accession>A0A7V3VSI8</accession>
<dbReference type="Gene3D" id="2.40.30.10">
    <property type="entry name" value="Translation factors"/>
    <property type="match status" value="1"/>
</dbReference>
<keyword evidence="5 9" id="KW-0067">ATP-binding</keyword>
<evidence type="ECO:0000259" key="11">
    <source>
        <dbReference type="Pfam" id="PF20259"/>
    </source>
</evidence>
<dbReference type="InterPro" id="IPR014729">
    <property type="entry name" value="Rossmann-like_a/b/a_fold"/>
</dbReference>
<dbReference type="GO" id="GO:0103016">
    <property type="term" value="F:tRNA-uridine 2-sulfurtransferase activity"/>
    <property type="evidence" value="ECO:0007669"/>
    <property type="project" value="UniProtKB-EC"/>
</dbReference>
<comment type="similarity">
    <text evidence="9">Belongs to the MnmA/TRMU family.</text>
</comment>
<feature type="binding site" evidence="9">
    <location>
        <position position="32"/>
    </location>
    <ligand>
        <name>ATP</name>
        <dbReference type="ChEBI" id="CHEBI:30616"/>
    </ligand>
</feature>
<dbReference type="NCBIfam" id="NF001138">
    <property type="entry name" value="PRK00143.1"/>
    <property type="match status" value="1"/>
</dbReference>
<comment type="function">
    <text evidence="9">Catalyzes the 2-thiolation of uridine at the wobble position (U34) of tRNA, leading to the formation of s(2)U34.</text>
</comment>
<organism evidence="12">
    <name type="scientific">Mesoaciditoga lauensis</name>
    <dbReference type="NCBI Taxonomy" id="1495039"/>
    <lineage>
        <taxon>Bacteria</taxon>
        <taxon>Thermotogati</taxon>
        <taxon>Thermotogota</taxon>
        <taxon>Thermotogae</taxon>
        <taxon>Mesoaciditogales</taxon>
        <taxon>Mesoaciditogaceae</taxon>
        <taxon>Mesoaciditoga</taxon>
    </lineage>
</organism>
<keyword evidence="1 9" id="KW-0820">tRNA-binding</keyword>
<dbReference type="InterPro" id="IPR004506">
    <property type="entry name" value="MnmA-like"/>
</dbReference>
<sequence>MQVLVAMSGGVDSAVSAYLLKSWGYDVIGVHFKMEDDLFFSHYELKHKVCCSPDDTLDALKIANKIGIELKIIDLKEKFKNDVIREFIKGYSEGITPNPCAWCNKRIKFYMLEKIAMEMGAESWATGHYAISKDGRLFKAYDHRKDQSYFLSLVEKRALENLILPVGEMTKDDVRRIAAQNDLVVATKPDSQDVCFIPDGNLKAFFRSHMIDVNPGPVVGTDGQVIGEHSGYQLYAIGQRKGVGVAVGEKMYVVGVDPIKNTVIIGKKNELLKNKITVKDLNIIRSINNLQTLECKIRSTAPLVECKLIFGDEMIVEFSQPVVPVPGQIIAFYDNDELVAGGVIAKVIS</sequence>
<dbReference type="GO" id="GO:0005737">
    <property type="term" value="C:cytoplasm"/>
    <property type="evidence" value="ECO:0007669"/>
    <property type="project" value="UniProtKB-SubCell"/>
</dbReference>
<evidence type="ECO:0000256" key="8">
    <source>
        <dbReference type="ARBA" id="ARBA00051542"/>
    </source>
</evidence>
<name>A0A7V3VSI8_9BACT</name>
<comment type="caution">
    <text evidence="9">Lacks conserved residue(s) required for the propagation of feature annotation.</text>
</comment>
<keyword evidence="4 9" id="KW-0547">Nucleotide-binding</keyword>
<proteinExistence type="inferred from homology"/>
<keyword evidence="2 9" id="KW-0808">Transferase</keyword>
<dbReference type="NCBIfam" id="TIGR00420">
    <property type="entry name" value="trmU"/>
    <property type="match status" value="1"/>
</dbReference>
<evidence type="ECO:0000256" key="1">
    <source>
        <dbReference type="ARBA" id="ARBA00022555"/>
    </source>
</evidence>
<evidence type="ECO:0000256" key="6">
    <source>
        <dbReference type="ARBA" id="ARBA00022884"/>
    </source>
</evidence>
<comment type="subcellular location">
    <subcellularLocation>
        <location evidence="9">Cytoplasm</location>
    </subcellularLocation>
</comment>
<feature type="binding site" evidence="9">
    <location>
        <position position="127"/>
    </location>
    <ligand>
        <name>ATP</name>
        <dbReference type="ChEBI" id="CHEBI:30616"/>
    </ligand>
</feature>
<dbReference type="HAMAP" id="MF_00144">
    <property type="entry name" value="tRNA_thiouridyl_MnmA"/>
    <property type="match status" value="1"/>
</dbReference>
<evidence type="ECO:0000256" key="4">
    <source>
        <dbReference type="ARBA" id="ARBA00022741"/>
    </source>
</evidence>
<dbReference type="InterPro" id="IPR046885">
    <property type="entry name" value="MnmA-like_C"/>
</dbReference>
<feature type="domain" description="tRNA-specific 2-thiouridylase MnmA-like C-terminal" evidence="10">
    <location>
        <begin position="274"/>
        <end position="344"/>
    </location>
</feature>
<dbReference type="GO" id="GO:0000049">
    <property type="term" value="F:tRNA binding"/>
    <property type="evidence" value="ECO:0007669"/>
    <property type="project" value="UniProtKB-KW"/>
</dbReference>
<evidence type="ECO:0000256" key="5">
    <source>
        <dbReference type="ARBA" id="ARBA00022840"/>
    </source>
</evidence>
<dbReference type="Gene3D" id="2.30.30.280">
    <property type="entry name" value="Adenine nucleotide alpha hydrolases-like domains"/>
    <property type="match status" value="1"/>
</dbReference>
<evidence type="ECO:0000313" key="12">
    <source>
        <dbReference type="EMBL" id="HGE74775.1"/>
    </source>
</evidence>
<feature type="binding site" evidence="9">
    <location>
        <begin position="6"/>
        <end position="13"/>
    </location>
    <ligand>
        <name>ATP</name>
        <dbReference type="ChEBI" id="CHEBI:30616"/>
    </ligand>
</feature>
<gene>
    <name evidence="9 12" type="primary">mnmA</name>
    <name evidence="12" type="ORF">ENX73_01455</name>
</gene>
<dbReference type="Pfam" id="PF20258">
    <property type="entry name" value="tRNA_Me_trans_C"/>
    <property type="match status" value="1"/>
</dbReference>
<dbReference type="SUPFAM" id="SSF52402">
    <property type="entry name" value="Adenine nucleotide alpha hydrolases-like"/>
    <property type="match status" value="1"/>
</dbReference>
<evidence type="ECO:0000256" key="3">
    <source>
        <dbReference type="ARBA" id="ARBA00022694"/>
    </source>
</evidence>
<keyword evidence="3 9" id="KW-0819">tRNA processing</keyword>
<reference evidence="12" key="1">
    <citation type="journal article" date="2020" name="mSystems">
        <title>Genome- and Community-Level Interaction Insights into Carbon Utilization and Element Cycling Functions of Hydrothermarchaeota in Hydrothermal Sediment.</title>
        <authorList>
            <person name="Zhou Z."/>
            <person name="Liu Y."/>
            <person name="Xu W."/>
            <person name="Pan J."/>
            <person name="Luo Z.H."/>
            <person name="Li M."/>
        </authorList>
    </citation>
    <scope>NUCLEOTIDE SEQUENCE [LARGE SCALE GENOMIC DNA]</scope>
    <source>
        <strain evidence="12">SpSt-966</strain>
    </source>
</reference>
<dbReference type="GO" id="GO:0002143">
    <property type="term" value="P:tRNA wobble position uridine thiolation"/>
    <property type="evidence" value="ECO:0007669"/>
    <property type="project" value="TreeGrafter"/>
</dbReference>
<feature type="region of interest" description="Interaction with tRNA" evidence="9">
    <location>
        <begin position="145"/>
        <end position="147"/>
    </location>
</feature>
<feature type="site" description="Interaction with tRNA" evidence="9">
    <location>
        <position position="328"/>
    </location>
</feature>
<dbReference type="Gene3D" id="3.40.50.620">
    <property type="entry name" value="HUPs"/>
    <property type="match status" value="1"/>
</dbReference>